<proteinExistence type="predicted"/>
<comment type="caution">
    <text evidence="2">The sequence shown here is derived from an EMBL/GenBank/DDBJ whole genome shotgun (WGS) entry which is preliminary data.</text>
</comment>
<reference evidence="2" key="2">
    <citation type="submission" date="2023-06" db="EMBL/GenBank/DDBJ databases">
        <authorList>
            <consortium name="Lawrence Berkeley National Laboratory"/>
            <person name="Mondo S.J."/>
            <person name="Hensen N."/>
            <person name="Bonometti L."/>
            <person name="Westerberg I."/>
            <person name="Brannstrom I.O."/>
            <person name="Guillou S."/>
            <person name="Cros-Aarteil S."/>
            <person name="Calhoun S."/>
            <person name="Haridas S."/>
            <person name="Kuo A."/>
            <person name="Pangilinan J."/>
            <person name="Riley R."/>
            <person name="Labutti K."/>
            <person name="Andreopoulos B."/>
            <person name="Lipzen A."/>
            <person name="Chen C."/>
            <person name="Yanf M."/>
            <person name="Daum C."/>
            <person name="Ng V."/>
            <person name="Clum A."/>
            <person name="Steindorff A."/>
            <person name="Ohm R."/>
            <person name="Martin F."/>
            <person name="Silar P."/>
            <person name="Natvig D."/>
            <person name="Lalanne C."/>
            <person name="Gautier V."/>
            <person name="Ament-Velasquez S.L."/>
            <person name="Kruys A."/>
            <person name="Hutchinson M.I."/>
            <person name="Powell A.J."/>
            <person name="Barry K."/>
            <person name="Miller A.N."/>
            <person name="Grigoriev I.V."/>
            <person name="Debuchy R."/>
            <person name="Gladieux P."/>
            <person name="Thoren M.H."/>
            <person name="Johannesson H."/>
        </authorList>
    </citation>
    <scope>NUCLEOTIDE SEQUENCE</scope>
    <source>
        <strain evidence="2">CBS 626.80</strain>
    </source>
</reference>
<dbReference type="Proteomes" id="UP001303222">
    <property type="component" value="Unassembled WGS sequence"/>
</dbReference>
<reference evidence="2" key="1">
    <citation type="journal article" date="2023" name="Mol. Phylogenet. Evol.">
        <title>Genome-scale phylogeny and comparative genomics of the fungal order Sordariales.</title>
        <authorList>
            <person name="Hensen N."/>
            <person name="Bonometti L."/>
            <person name="Westerberg I."/>
            <person name="Brannstrom I.O."/>
            <person name="Guillou S."/>
            <person name="Cros-Aarteil S."/>
            <person name="Calhoun S."/>
            <person name="Haridas S."/>
            <person name="Kuo A."/>
            <person name="Mondo S."/>
            <person name="Pangilinan J."/>
            <person name="Riley R."/>
            <person name="LaButti K."/>
            <person name="Andreopoulos B."/>
            <person name="Lipzen A."/>
            <person name="Chen C."/>
            <person name="Yan M."/>
            <person name="Daum C."/>
            <person name="Ng V."/>
            <person name="Clum A."/>
            <person name="Steindorff A."/>
            <person name="Ohm R.A."/>
            <person name="Martin F."/>
            <person name="Silar P."/>
            <person name="Natvig D.O."/>
            <person name="Lalanne C."/>
            <person name="Gautier V."/>
            <person name="Ament-Velasquez S.L."/>
            <person name="Kruys A."/>
            <person name="Hutchinson M.I."/>
            <person name="Powell A.J."/>
            <person name="Barry K."/>
            <person name="Miller A.N."/>
            <person name="Grigoriev I.V."/>
            <person name="Debuchy R."/>
            <person name="Gladieux P."/>
            <person name="Hiltunen Thoren M."/>
            <person name="Johannesson H."/>
        </authorList>
    </citation>
    <scope>NUCLEOTIDE SEQUENCE</scope>
    <source>
        <strain evidence="2">CBS 626.80</strain>
    </source>
</reference>
<protein>
    <recommendedName>
        <fullName evidence="4">Secreted protein</fullName>
    </recommendedName>
</protein>
<keyword evidence="3" id="KW-1185">Reference proteome</keyword>
<dbReference type="AlphaFoldDB" id="A0AAN6SB90"/>
<keyword evidence="1" id="KW-0732">Signal</keyword>
<feature type="signal peptide" evidence="1">
    <location>
        <begin position="1"/>
        <end position="24"/>
    </location>
</feature>
<feature type="non-terminal residue" evidence="2">
    <location>
        <position position="1"/>
    </location>
</feature>
<dbReference type="EMBL" id="MU859377">
    <property type="protein sequence ID" value="KAK3947285.1"/>
    <property type="molecule type" value="Genomic_DNA"/>
</dbReference>
<name>A0AAN6SB90_9PEZI</name>
<sequence>MFSSAITFGIIILTSLSQILPVAATPAGSDLVRPSSRRATQDVVWEVQIHPGGPLVNVTGTVQDVIRYAEKINPNFRSDFAIDDQPPANDSSLVARAGYVRASTVQWMDCDWGYDAKLDLIIDGMKYLAKVPGRPSMGWNNGECAIVSCDWGATIQWCNDMGGVKTLNSYRSIANAAYDLVKYCAGRHKTRVTRGSVYFHDWSVGVSQVYGC</sequence>
<evidence type="ECO:0000256" key="1">
    <source>
        <dbReference type="SAM" id="SignalP"/>
    </source>
</evidence>
<feature type="chain" id="PRO_5042839677" description="Secreted protein" evidence="1">
    <location>
        <begin position="25"/>
        <end position="212"/>
    </location>
</feature>
<evidence type="ECO:0008006" key="4">
    <source>
        <dbReference type="Google" id="ProtNLM"/>
    </source>
</evidence>
<gene>
    <name evidence="2" type="ORF">QBC32DRAFT_271099</name>
</gene>
<evidence type="ECO:0000313" key="3">
    <source>
        <dbReference type="Proteomes" id="UP001303222"/>
    </source>
</evidence>
<dbReference type="PANTHER" id="PTHR35605">
    <property type="entry name" value="ECP2 EFFECTOR PROTEIN DOMAIN-CONTAINING PROTEIN-RELATED"/>
    <property type="match status" value="1"/>
</dbReference>
<evidence type="ECO:0000313" key="2">
    <source>
        <dbReference type="EMBL" id="KAK3947285.1"/>
    </source>
</evidence>
<dbReference type="PANTHER" id="PTHR35605:SF1">
    <property type="entry name" value="ECP2 EFFECTOR PROTEIN DOMAIN-CONTAINING PROTEIN-RELATED"/>
    <property type="match status" value="1"/>
</dbReference>
<accession>A0AAN6SB90</accession>
<organism evidence="2 3">
    <name type="scientific">Pseudoneurospora amorphoporcata</name>
    <dbReference type="NCBI Taxonomy" id="241081"/>
    <lineage>
        <taxon>Eukaryota</taxon>
        <taxon>Fungi</taxon>
        <taxon>Dikarya</taxon>
        <taxon>Ascomycota</taxon>
        <taxon>Pezizomycotina</taxon>
        <taxon>Sordariomycetes</taxon>
        <taxon>Sordariomycetidae</taxon>
        <taxon>Sordariales</taxon>
        <taxon>Sordariaceae</taxon>
        <taxon>Pseudoneurospora</taxon>
    </lineage>
</organism>